<dbReference type="GO" id="GO:0008235">
    <property type="term" value="F:metalloexopeptidase activity"/>
    <property type="evidence" value="ECO:0007669"/>
    <property type="project" value="TreeGrafter"/>
</dbReference>
<dbReference type="SUPFAM" id="SSF102712">
    <property type="entry name" value="JAB1/MPN domain"/>
    <property type="match status" value="1"/>
</dbReference>
<keyword evidence="3" id="KW-0378">Hydrolase</keyword>
<dbReference type="InterPro" id="IPR037518">
    <property type="entry name" value="MPN"/>
</dbReference>
<reference evidence="7" key="1">
    <citation type="journal article" date="2020" name="mSystems">
        <title>Genome- and Community-Level Interaction Insights into Carbon Utilization and Element Cycling Functions of Hydrothermarchaeota in Hydrothermal Sediment.</title>
        <authorList>
            <person name="Zhou Z."/>
            <person name="Liu Y."/>
            <person name="Xu W."/>
            <person name="Pan J."/>
            <person name="Luo Z.H."/>
            <person name="Li M."/>
        </authorList>
    </citation>
    <scope>NUCLEOTIDE SEQUENCE [LARGE SCALE GENOMIC DNA]</scope>
    <source>
        <strain evidence="7">SpSt-374</strain>
    </source>
</reference>
<dbReference type="AlphaFoldDB" id="A0A7C3ZM63"/>
<keyword evidence="2" id="KW-0479">Metal-binding</keyword>
<dbReference type="CDD" id="cd08070">
    <property type="entry name" value="MPN_like"/>
    <property type="match status" value="1"/>
</dbReference>
<dbReference type="InterPro" id="IPR051929">
    <property type="entry name" value="VirAsm_ModProt"/>
</dbReference>
<keyword evidence="4" id="KW-0862">Zinc</keyword>
<dbReference type="GO" id="GO:0008270">
    <property type="term" value="F:zinc ion binding"/>
    <property type="evidence" value="ECO:0007669"/>
    <property type="project" value="TreeGrafter"/>
</dbReference>
<feature type="domain" description="MPN" evidence="6">
    <location>
        <begin position="3"/>
        <end position="141"/>
    </location>
</feature>
<dbReference type="Gene3D" id="3.40.140.10">
    <property type="entry name" value="Cytidine Deaminase, domain 2"/>
    <property type="match status" value="1"/>
</dbReference>
<dbReference type="FunFam" id="3.40.140.10:FF:000085">
    <property type="entry name" value="Mov34/MPN/PAD-1 family protein"/>
    <property type="match status" value="1"/>
</dbReference>
<evidence type="ECO:0000256" key="3">
    <source>
        <dbReference type="ARBA" id="ARBA00022801"/>
    </source>
</evidence>
<evidence type="ECO:0000256" key="2">
    <source>
        <dbReference type="ARBA" id="ARBA00022723"/>
    </source>
</evidence>
<evidence type="ECO:0000256" key="1">
    <source>
        <dbReference type="ARBA" id="ARBA00022670"/>
    </source>
</evidence>
<dbReference type="Pfam" id="PF14464">
    <property type="entry name" value="Prok-JAB"/>
    <property type="match status" value="1"/>
</dbReference>
<keyword evidence="1" id="KW-0645">Protease</keyword>
<evidence type="ECO:0000256" key="5">
    <source>
        <dbReference type="ARBA" id="ARBA00023049"/>
    </source>
</evidence>
<evidence type="ECO:0000259" key="6">
    <source>
        <dbReference type="PROSITE" id="PS50249"/>
    </source>
</evidence>
<dbReference type="GO" id="GO:0006508">
    <property type="term" value="P:proteolysis"/>
    <property type="evidence" value="ECO:0007669"/>
    <property type="project" value="UniProtKB-KW"/>
</dbReference>
<dbReference type="PANTHER" id="PTHR34858">
    <property type="entry name" value="CYSO-CYSTEINE PEPTIDASE"/>
    <property type="match status" value="1"/>
</dbReference>
<dbReference type="SMART" id="SM00232">
    <property type="entry name" value="JAB_MPN"/>
    <property type="match status" value="1"/>
</dbReference>
<evidence type="ECO:0000313" key="7">
    <source>
        <dbReference type="EMBL" id="HGG02783.1"/>
    </source>
</evidence>
<dbReference type="EMBL" id="DSPX01000198">
    <property type="protein sequence ID" value="HGG02783.1"/>
    <property type="molecule type" value="Genomic_DNA"/>
</dbReference>
<keyword evidence="5" id="KW-0482">Metalloprotease</keyword>
<protein>
    <submittedName>
        <fullName evidence="7">M67 family peptidase</fullName>
    </submittedName>
</protein>
<accession>A0A7C3ZM63</accession>
<comment type="caution">
    <text evidence="7">The sequence shown here is derived from an EMBL/GenBank/DDBJ whole genome shotgun (WGS) entry which is preliminary data.</text>
</comment>
<gene>
    <name evidence="7" type="ORF">ENR15_19610</name>
</gene>
<sequence>MVIKVQPQHLQAIGNHAANTYPEECCGLLLGVVGEGDKQVVEVWPTANGWNEETAAEFSDAATLTKERRYVIAPEEMLRAHRQGRERQLSIIGIFHSHPDGTAVPSECDRALAWPEYSYIIVSVVQGHPSEIRSWCLEANHQFQPEPIIVEQTGSVP</sequence>
<name>A0A7C3ZM63_9CYAN</name>
<dbReference type="InterPro" id="IPR000555">
    <property type="entry name" value="JAMM/MPN+_dom"/>
</dbReference>
<dbReference type="PROSITE" id="PS50249">
    <property type="entry name" value="MPN"/>
    <property type="match status" value="1"/>
</dbReference>
<dbReference type="PANTHER" id="PTHR34858:SF1">
    <property type="entry name" value="CYSO-CYSTEINE PEPTIDASE"/>
    <property type="match status" value="1"/>
</dbReference>
<proteinExistence type="predicted"/>
<evidence type="ECO:0000256" key="4">
    <source>
        <dbReference type="ARBA" id="ARBA00022833"/>
    </source>
</evidence>
<dbReference type="InterPro" id="IPR028090">
    <property type="entry name" value="JAB_dom_prok"/>
</dbReference>
<organism evidence="7">
    <name type="scientific">Planktothricoides sp. SpSt-374</name>
    <dbReference type="NCBI Taxonomy" id="2282167"/>
    <lineage>
        <taxon>Bacteria</taxon>
        <taxon>Bacillati</taxon>
        <taxon>Cyanobacteriota</taxon>
        <taxon>Cyanophyceae</taxon>
        <taxon>Oscillatoriophycideae</taxon>
        <taxon>Oscillatoriales</taxon>
        <taxon>Oscillatoriaceae</taxon>
        <taxon>Planktothricoides</taxon>
    </lineage>
</organism>